<gene>
    <name evidence="1" type="ORF">EUGRSUZ_E03929</name>
</gene>
<proteinExistence type="predicted"/>
<name>A0A059CAA4_EUCGR</name>
<accession>A0A059CAA4</accession>
<dbReference type="EMBL" id="KK198757">
    <property type="protein sequence ID" value="KCW75179.1"/>
    <property type="molecule type" value="Genomic_DNA"/>
</dbReference>
<protein>
    <submittedName>
        <fullName evidence="1">Uncharacterized protein</fullName>
    </submittedName>
</protein>
<reference evidence="1" key="1">
    <citation type="submission" date="2013-07" db="EMBL/GenBank/DDBJ databases">
        <title>The genome of Eucalyptus grandis.</title>
        <authorList>
            <person name="Schmutz J."/>
            <person name="Hayes R."/>
            <person name="Myburg A."/>
            <person name="Tuskan G."/>
            <person name="Grattapaglia D."/>
            <person name="Rokhsar D.S."/>
        </authorList>
    </citation>
    <scope>NUCLEOTIDE SEQUENCE</scope>
    <source>
        <tissue evidence="1">Leaf extractions</tissue>
    </source>
</reference>
<evidence type="ECO:0000313" key="1">
    <source>
        <dbReference type="EMBL" id="KCW75179.1"/>
    </source>
</evidence>
<organism evidence="1">
    <name type="scientific">Eucalyptus grandis</name>
    <name type="common">Flooded gum</name>
    <dbReference type="NCBI Taxonomy" id="71139"/>
    <lineage>
        <taxon>Eukaryota</taxon>
        <taxon>Viridiplantae</taxon>
        <taxon>Streptophyta</taxon>
        <taxon>Embryophyta</taxon>
        <taxon>Tracheophyta</taxon>
        <taxon>Spermatophyta</taxon>
        <taxon>Magnoliopsida</taxon>
        <taxon>eudicotyledons</taxon>
        <taxon>Gunneridae</taxon>
        <taxon>Pentapetalae</taxon>
        <taxon>rosids</taxon>
        <taxon>malvids</taxon>
        <taxon>Myrtales</taxon>
        <taxon>Myrtaceae</taxon>
        <taxon>Myrtoideae</taxon>
        <taxon>Eucalypteae</taxon>
        <taxon>Eucalyptus</taxon>
    </lineage>
</organism>
<dbReference type="InParanoid" id="A0A059CAA4"/>
<dbReference type="AlphaFoldDB" id="A0A059CAA4"/>
<dbReference type="Gramene" id="KCW75179">
    <property type="protein sequence ID" value="KCW75179"/>
    <property type="gene ID" value="EUGRSUZ_E03929"/>
</dbReference>
<sequence length="71" mass="8275">MNGTLTSTIVNECTKYKVESSLECHEIWTILHVLKDQCFFFFCSKKKKKTNVFVEQYSPVHSTKPSNRINS</sequence>